<dbReference type="PANTHER" id="PTHR42979:SF1">
    <property type="entry name" value="3-ISOPROPYLMALATE DEHYDROGENASE"/>
    <property type="match status" value="1"/>
</dbReference>
<comment type="caution">
    <text evidence="14">The sequence shown here is derived from an EMBL/GenBank/DDBJ whole genome shotgun (WGS) entry which is preliminary data.</text>
</comment>
<evidence type="ECO:0000256" key="2">
    <source>
        <dbReference type="ARBA" id="ARBA00001946"/>
    </source>
</evidence>
<dbReference type="GO" id="GO:0003862">
    <property type="term" value="F:3-isopropylmalate dehydrogenase activity"/>
    <property type="evidence" value="ECO:0007669"/>
    <property type="project" value="UniProtKB-EC"/>
</dbReference>
<keyword evidence="10" id="KW-0560">Oxidoreductase</keyword>
<name>A0AAV0AUI3_PHAPC</name>
<dbReference type="InterPro" id="IPR004429">
    <property type="entry name" value="Isopropylmalate_DH"/>
</dbReference>
<gene>
    <name evidence="14" type="ORF">PPACK8108_LOCUS8356</name>
</gene>
<organism evidence="14 15">
    <name type="scientific">Phakopsora pachyrhizi</name>
    <name type="common">Asian soybean rust disease fungus</name>
    <dbReference type="NCBI Taxonomy" id="170000"/>
    <lineage>
        <taxon>Eukaryota</taxon>
        <taxon>Fungi</taxon>
        <taxon>Dikarya</taxon>
        <taxon>Basidiomycota</taxon>
        <taxon>Pucciniomycotina</taxon>
        <taxon>Pucciniomycetes</taxon>
        <taxon>Pucciniales</taxon>
        <taxon>Phakopsoraceae</taxon>
        <taxon>Phakopsora</taxon>
    </lineage>
</organism>
<comment type="cofactor">
    <cofactor evidence="2">
        <name>Mg(2+)</name>
        <dbReference type="ChEBI" id="CHEBI:18420"/>
    </cofactor>
</comment>
<dbReference type="Pfam" id="PF00180">
    <property type="entry name" value="Iso_dh"/>
    <property type="match status" value="1"/>
</dbReference>
<keyword evidence="9" id="KW-0460">Magnesium</keyword>
<dbReference type="Proteomes" id="UP001153365">
    <property type="component" value="Unassembled WGS sequence"/>
</dbReference>
<dbReference type="Gene3D" id="3.40.718.10">
    <property type="entry name" value="Isopropylmalate Dehydrogenase"/>
    <property type="match status" value="1"/>
</dbReference>
<dbReference type="AlphaFoldDB" id="A0AAV0AUI3"/>
<sequence length="306" mass="33331">MSSYNIVTLSGYGPEVIKQASQVLETISELGESKFAVKSYVFGGIAINRHWAPLPTLTLEACKVAEAIFPCSVRGLKWGVGKMTLGLYANIRPELFLSDSFLKLFSLKDLVAMGTEIVVVLKLIGVIYFGKCTEATSFKPEGGKSSTARDKCSYSVPKIQQIARVAEFLPISTTPPIKIHLVDKANVLANSQLPRKADHHLFNSAAMLIFSNPKKPNRLITSHADMILYSKFDTENLFGDVLNNETSVVPGSLGLIPSALLASIPNCKSRCLGLYKLIYGSAPDISGNKIANRGSCKQYNKNIKIN</sequence>
<keyword evidence="15" id="KW-1185">Reference proteome</keyword>
<dbReference type="GO" id="GO:0009098">
    <property type="term" value="P:L-leucine biosynthetic process"/>
    <property type="evidence" value="ECO:0007669"/>
    <property type="project" value="UniProtKB-KW"/>
</dbReference>
<evidence type="ECO:0000256" key="10">
    <source>
        <dbReference type="ARBA" id="ARBA00023002"/>
    </source>
</evidence>
<evidence type="ECO:0000256" key="1">
    <source>
        <dbReference type="ARBA" id="ARBA00001936"/>
    </source>
</evidence>
<keyword evidence="8" id="KW-0479">Metal-binding</keyword>
<dbReference type="EC" id="1.1.1.85" evidence="5"/>
<keyword evidence="11" id="KW-0520">NAD</keyword>
<dbReference type="PROSITE" id="PS00470">
    <property type="entry name" value="IDH_IMDH"/>
    <property type="match status" value="1"/>
</dbReference>
<dbReference type="SUPFAM" id="SSF53659">
    <property type="entry name" value="Isocitrate/Isopropylmalate dehydrogenase-like"/>
    <property type="match status" value="1"/>
</dbReference>
<dbReference type="EMBL" id="CALTRL010001717">
    <property type="protein sequence ID" value="CAH7673497.1"/>
    <property type="molecule type" value="Genomic_DNA"/>
</dbReference>
<evidence type="ECO:0000256" key="4">
    <source>
        <dbReference type="ARBA" id="ARBA00011738"/>
    </source>
</evidence>
<evidence type="ECO:0000256" key="9">
    <source>
        <dbReference type="ARBA" id="ARBA00022842"/>
    </source>
</evidence>
<comment type="similarity">
    <text evidence="3">Belongs to the isocitrate and isopropylmalate dehydrogenases family.</text>
</comment>
<evidence type="ECO:0000313" key="14">
    <source>
        <dbReference type="EMBL" id="CAH7673497.1"/>
    </source>
</evidence>
<evidence type="ECO:0000256" key="7">
    <source>
        <dbReference type="ARBA" id="ARBA00022605"/>
    </source>
</evidence>
<evidence type="ECO:0000256" key="11">
    <source>
        <dbReference type="ARBA" id="ARBA00023027"/>
    </source>
</evidence>
<keyword evidence="7" id="KW-0028">Amino-acid biosynthesis</keyword>
<proteinExistence type="inferred from homology"/>
<evidence type="ECO:0000256" key="6">
    <source>
        <dbReference type="ARBA" id="ARBA00022430"/>
    </source>
</evidence>
<dbReference type="GO" id="GO:0000287">
    <property type="term" value="F:magnesium ion binding"/>
    <property type="evidence" value="ECO:0007669"/>
    <property type="project" value="InterPro"/>
</dbReference>
<comment type="subunit">
    <text evidence="4">Homodimer.</text>
</comment>
<dbReference type="PANTHER" id="PTHR42979">
    <property type="entry name" value="3-ISOPROPYLMALATE DEHYDROGENASE"/>
    <property type="match status" value="1"/>
</dbReference>
<dbReference type="InterPro" id="IPR024084">
    <property type="entry name" value="IsoPropMal-DH-like_dom"/>
</dbReference>
<comment type="cofactor">
    <cofactor evidence="1">
        <name>Mn(2+)</name>
        <dbReference type="ChEBI" id="CHEBI:29035"/>
    </cofactor>
</comment>
<evidence type="ECO:0000256" key="3">
    <source>
        <dbReference type="ARBA" id="ARBA00007769"/>
    </source>
</evidence>
<dbReference type="GO" id="GO:0005829">
    <property type="term" value="C:cytosol"/>
    <property type="evidence" value="ECO:0007669"/>
    <property type="project" value="TreeGrafter"/>
</dbReference>
<dbReference type="SMART" id="SM01329">
    <property type="entry name" value="Iso_dh"/>
    <property type="match status" value="1"/>
</dbReference>
<evidence type="ECO:0000256" key="8">
    <source>
        <dbReference type="ARBA" id="ARBA00022723"/>
    </source>
</evidence>
<dbReference type="InterPro" id="IPR019818">
    <property type="entry name" value="IsoCit/isopropylmalate_DH_CS"/>
</dbReference>
<dbReference type="GO" id="GO:0051287">
    <property type="term" value="F:NAD binding"/>
    <property type="evidence" value="ECO:0007669"/>
    <property type="project" value="InterPro"/>
</dbReference>
<accession>A0AAV0AUI3</accession>
<keyword evidence="6" id="KW-0432">Leucine biosynthesis</keyword>
<evidence type="ECO:0000313" key="15">
    <source>
        <dbReference type="Proteomes" id="UP001153365"/>
    </source>
</evidence>
<reference evidence="14" key="1">
    <citation type="submission" date="2022-06" db="EMBL/GenBank/DDBJ databases">
        <authorList>
            <consortium name="SYNGENTA / RWTH Aachen University"/>
        </authorList>
    </citation>
    <scope>NUCLEOTIDE SEQUENCE</scope>
</reference>
<evidence type="ECO:0000256" key="5">
    <source>
        <dbReference type="ARBA" id="ARBA00013101"/>
    </source>
</evidence>
<protein>
    <recommendedName>
        <fullName evidence="5">3-isopropylmalate dehydrogenase</fullName>
        <ecNumber evidence="5">1.1.1.85</ecNumber>
    </recommendedName>
</protein>
<keyword evidence="12" id="KW-0100">Branched-chain amino acid biosynthesis</keyword>
<evidence type="ECO:0000256" key="12">
    <source>
        <dbReference type="ARBA" id="ARBA00023304"/>
    </source>
</evidence>
<evidence type="ECO:0000259" key="13">
    <source>
        <dbReference type="SMART" id="SM01329"/>
    </source>
</evidence>
<feature type="domain" description="Isopropylmalate dehydrogenase-like" evidence="13">
    <location>
        <begin position="5"/>
        <end position="305"/>
    </location>
</feature>